<dbReference type="AlphaFoldDB" id="A0A560D2P3"/>
<proteinExistence type="predicted"/>
<gene>
    <name evidence="1" type="ORF">FBZ96_11359</name>
</gene>
<name>A0A560D2P3_9BRAD</name>
<comment type="caution">
    <text evidence="1">The sequence shown here is derived from an EMBL/GenBank/DDBJ whole genome shotgun (WGS) entry which is preliminary data.</text>
</comment>
<evidence type="ECO:0000313" key="2">
    <source>
        <dbReference type="Proteomes" id="UP000319949"/>
    </source>
</evidence>
<sequence>MPAAKLAAALAAVNWAQNVQNFLGDQVAAEGIAKANMRVAVWSRQFENSDKGNPALCFVREMQVAGTHVAALVALALYKPAAASMRAMLETGLYYTYFRTHPSELASLVRNADYFIDKRELLDYHKRHTAEFTALQAKLGLLSRLDKWYSEISAVVHGQVPGAWVEQHTLAKTSNIVATQKLVVEKFIDGTDILHRLFLCTAGKALWDTFSTEAKRELLRGLPGDAKAELALDIA</sequence>
<keyword evidence="2" id="KW-1185">Reference proteome</keyword>
<evidence type="ECO:0000313" key="1">
    <source>
        <dbReference type="EMBL" id="TWA91351.1"/>
    </source>
</evidence>
<accession>A0A560D2P3</accession>
<dbReference type="RefSeq" id="WP_145669560.1">
    <property type="nucleotide sequence ID" value="NZ_VITK01000013.1"/>
</dbReference>
<dbReference type="OrthoDB" id="8443811at2"/>
<protein>
    <submittedName>
        <fullName evidence="1">Uncharacterized protein</fullName>
    </submittedName>
</protein>
<dbReference type="EMBL" id="VITK01000013">
    <property type="protein sequence ID" value="TWA91351.1"/>
    <property type="molecule type" value="Genomic_DNA"/>
</dbReference>
<dbReference type="Proteomes" id="UP000319949">
    <property type="component" value="Unassembled WGS sequence"/>
</dbReference>
<organism evidence="1 2">
    <name type="scientific">Bradyrhizobium stylosanthis</name>
    <dbReference type="NCBI Taxonomy" id="1803665"/>
    <lineage>
        <taxon>Bacteria</taxon>
        <taxon>Pseudomonadati</taxon>
        <taxon>Pseudomonadota</taxon>
        <taxon>Alphaproteobacteria</taxon>
        <taxon>Hyphomicrobiales</taxon>
        <taxon>Nitrobacteraceae</taxon>
        <taxon>Bradyrhizobium</taxon>
    </lineage>
</organism>
<reference evidence="1 2" key="1">
    <citation type="submission" date="2019-06" db="EMBL/GenBank/DDBJ databases">
        <title>Genomic Encyclopedia of Type Strains, Phase IV (KMG-V): Genome sequencing to study the core and pangenomes of soil and plant-associated prokaryotes.</title>
        <authorList>
            <person name="Whitman W."/>
        </authorList>
    </citation>
    <scope>NUCLEOTIDE SEQUENCE [LARGE SCALE GENOMIC DNA]</scope>
    <source>
        <strain evidence="1 2">BR 510</strain>
    </source>
</reference>